<comment type="caution">
    <text evidence="1">The sequence shown here is derived from an EMBL/GenBank/DDBJ whole genome shotgun (WGS) entry which is preliminary data.</text>
</comment>
<keyword evidence="2" id="KW-1185">Reference proteome</keyword>
<reference evidence="1" key="1">
    <citation type="submission" date="2021-03" db="EMBL/GenBank/DDBJ databases">
        <authorList>
            <person name="Li Z."/>
            <person name="Yang C."/>
        </authorList>
    </citation>
    <scope>NUCLEOTIDE SEQUENCE</scope>
    <source>
        <strain evidence="1">Dzin_1.0</strain>
        <tissue evidence="1">Leaf</tissue>
    </source>
</reference>
<dbReference type="OrthoDB" id="1841925at2759"/>
<proteinExistence type="predicted"/>
<dbReference type="AlphaFoldDB" id="A0A9D5HSZ8"/>
<evidence type="ECO:0000313" key="2">
    <source>
        <dbReference type="Proteomes" id="UP001085076"/>
    </source>
</evidence>
<reference evidence="1" key="2">
    <citation type="journal article" date="2022" name="Hortic Res">
        <title>The genome of Dioscorea zingiberensis sheds light on the biosynthesis, origin and evolution of the medicinally important diosgenin saponins.</title>
        <authorList>
            <person name="Li Y."/>
            <person name="Tan C."/>
            <person name="Li Z."/>
            <person name="Guo J."/>
            <person name="Li S."/>
            <person name="Chen X."/>
            <person name="Wang C."/>
            <person name="Dai X."/>
            <person name="Yang H."/>
            <person name="Song W."/>
            <person name="Hou L."/>
            <person name="Xu J."/>
            <person name="Tong Z."/>
            <person name="Xu A."/>
            <person name="Yuan X."/>
            <person name="Wang W."/>
            <person name="Yang Q."/>
            <person name="Chen L."/>
            <person name="Sun Z."/>
            <person name="Wang K."/>
            <person name="Pan B."/>
            <person name="Chen J."/>
            <person name="Bao Y."/>
            <person name="Liu F."/>
            <person name="Qi X."/>
            <person name="Gang D.R."/>
            <person name="Wen J."/>
            <person name="Li J."/>
        </authorList>
    </citation>
    <scope>NUCLEOTIDE SEQUENCE</scope>
    <source>
        <strain evidence="1">Dzin_1.0</strain>
    </source>
</reference>
<accession>A0A9D5HSZ8</accession>
<organism evidence="1 2">
    <name type="scientific">Dioscorea zingiberensis</name>
    <dbReference type="NCBI Taxonomy" id="325984"/>
    <lineage>
        <taxon>Eukaryota</taxon>
        <taxon>Viridiplantae</taxon>
        <taxon>Streptophyta</taxon>
        <taxon>Embryophyta</taxon>
        <taxon>Tracheophyta</taxon>
        <taxon>Spermatophyta</taxon>
        <taxon>Magnoliopsida</taxon>
        <taxon>Liliopsida</taxon>
        <taxon>Dioscoreales</taxon>
        <taxon>Dioscoreaceae</taxon>
        <taxon>Dioscorea</taxon>
    </lineage>
</organism>
<dbReference type="Proteomes" id="UP001085076">
    <property type="component" value="Miscellaneous, Linkage group lg01"/>
</dbReference>
<name>A0A9D5HSZ8_9LILI</name>
<evidence type="ECO:0000313" key="1">
    <source>
        <dbReference type="EMBL" id="KAJ0987421.1"/>
    </source>
</evidence>
<sequence length="261" mass="29623">MKIQKKPLAIELIRQLDIYKYDPWDLPSKILIACTSTAELLESWTICRIFKKINSPKQKAQLESWVPPKPKTINSNIFSISTVNTRFSSGKHSCITEGRYEIQFGCNNNMQQQPKYLTNQRPSVLHVSDAESQNNMAYSSVDPSKTPPLLVDVAPIILKIPPERLASDRTLASKDFRQTQQSDFLKVDTQLGIKWNYGSGQEGSWIRGPLNTCNLSSELGENMRMMSSPINLLTDLPNEWKPYFTCHSEMSTGYSSSKCHN</sequence>
<gene>
    <name evidence="1" type="ORF">J5N97_005777</name>
</gene>
<protein>
    <submittedName>
        <fullName evidence="1">Uncharacterized protein</fullName>
    </submittedName>
</protein>
<dbReference type="EMBL" id="JAGGNH010000001">
    <property type="protein sequence ID" value="KAJ0987421.1"/>
    <property type="molecule type" value="Genomic_DNA"/>
</dbReference>